<dbReference type="eggNOG" id="ENOG5032FJZ">
    <property type="taxonomic scope" value="Bacteria"/>
</dbReference>
<evidence type="ECO:0000313" key="2">
    <source>
        <dbReference type="EMBL" id="ABL03573.1"/>
    </source>
</evidence>
<feature type="compositionally biased region" description="Pro residues" evidence="1">
    <location>
        <begin position="81"/>
        <end position="90"/>
    </location>
</feature>
<evidence type="ECO:0000256" key="1">
    <source>
        <dbReference type="SAM" id="MobiDB-lite"/>
    </source>
</evidence>
<reference evidence="2 3" key="1">
    <citation type="journal article" date="2007" name="Genome Res.">
        <title>Reductive evolution and niche adaptation inferred from the genome of Mycobacterium ulcerans, the causative agent of Buruli ulcer.</title>
        <authorList>
            <person name="Stinear T.P."/>
            <person name="Seemann T."/>
            <person name="Pidot S."/>
            <person name="Frigui W."/>
            <person name="Reysset G."/>
            <person name="Garnier T."/>
            <person name="Meurice G."/>
            <person name="Simon D."/>
            <person name="Bouchier C."/>
            <person name="Ma L."/>
            <person name="Tichit M."/>
            <person name="Porter J.L."/>
            <person name="Ryan J."/>
            <person name="Johnson P.D."/>
            <person name="Davies J.K."/>
            <person name="Jenkin G.A."/>
            <person name="Small P.L."/>
            <person name="Jones L.M."/>
            <person name="Tekaia F."/>
            <person name="Laval F."/>
            <person name="Daffe M."/>
            <person name="Parkhill J."/>
            <person name="Cole S.T."/>
        </authorList>
    </citation>
    <scope>NUCLEOTIDE SEQUENCE [LARGE SCALE GENOMIC DNA]</scope>
    <source>
        <strain evidence="2 3">Agy99</strain>
    </source>
</reference>
<gene>
    <name evidence="2" type="ordered locus">MUL_0951</name>
</gene>
<sequence>MFGKPLPPRKESEMSKIRTLSAGVLCAVSLALTGAVVAPAVAFADPGPGPAPHPGPAAPVHPGPAAAPHPGPGAPGDPMHPEPGVPMYPVPPPTHPIHHYGDDMTHPVWSVTHPVWALAP</sequence>
<dbReference type="Proteomes" id="UP000000765">
    <property type="component" value="Chromosome"/>
</dbReference>
<feature type="compositionally biased region" description="Pro residues" evidence="1">
    <location>
        <begin position="47"/>
        <end position="75"/>
    </location>
</feature>
<evidence type="ECO:0000313" key="3">
    <source>
        <dbReference type="Proteomes" id="UP000000765"/>
    </source>
</evidence>
<accession>A0PMK4</accession>
<organism evidence="2 3">
    <name type="scientific">Mycobacterium ulcerans (strain Agy99)</name>
    <dbReference type="NCBI Taxonomy" id="362242"/>
    <lineage>
        <taxon>Bacteria</taxon>
        <taxon>Bacillati</taxon>
        <taxon>Actinomycetota</taxon>
        <taxon>Actinomycetes</taxon>
        <taxon>Mycobacteriales</taxon>
        <taxon>Mycobacteriaceae</taxon>
        <taxon>Mycobacterium</taxon>
        <taxon>Mycobacterium ulcerans group</taxon>
    </lineage>
</organism>
<proteinExistence type="predicted"/>
<dbReference type="AlphaFoldDB" id="A0PMK4"/>
<dbReference type="EMBL" id="CP000325">
    <property type="protein sequence ID" value="ABL03573.1"/>
    <property type="molecule type" value="Genomic_DNA"/>
</dbReference>
<protein>
    <submittedName>
        <fullName evidence="2">Uncharacterized protein</fullName>
    </submittedName>
</protein>
<dbReference type="HOGENOM" id="CLU_2047143_0_0_11"/>
<name>A0PMK4_MYCUA</name>
<dbReference type="KEGG" id="mul:MUL_0951"/>
<feature type="region of interest" description="Disordered" evidence="1">
    <location>
        <begin position="42"/>
        <end position="90"/>
    </location>
</feature>